<feature type="signal peptide" evidence="1">
    <location>
        <begin position="1"/>
        <end position="29"/>
    </location>
</feature>
<dbReference type="Proteomes" id="UP000019241">
    <property type="component" value="Unassembled WGS sequence"/>
</dbReference>
<dbReference type="AlphaFoldDB" id="W7DV62"/>
<name>W7DV62_9LIST</name>
<reference evidence="2 3" key="1">
    <citation type="submission" date="2012-12" db="EMBL/GenBank/DDBJ databases">
        <title>Novel taxa of Listeriaceae from agricultural environments in the United States.</title>
        <authorList>
            <person name="den Bakker H.C."/>
            <person name="Allred A."/>
            <person name="Warchocki S."/>
            <person name="Wright E.M."/>
            <person name="Burrell A."/>
            <person name="Nightingale K.K."/>
            <person name="Kephart D."/>
            <person name="Wiedmann M."/>
        </authorList>
    </citation>
    <scope>NUCLEOTIDE SEQUENCE [LARGE SCALE GENOMIC DNA]</scope>
    <source>
        <strain evidence="2 3">FSL S10-1203</strain>
    </source>
</reference>
<accession>W7DV62</accession>
<dbReference type="Pfam" id="PF07949">
    <property type="entry name" value="YbbR"/>
    <property type="match status" value="1"/>
</dbReference>
<proteinExistence type="predicted"/>
<sequence length="125" mass="13940">MMDRILNNKWSIRIISLILAAILFTSVTADNNAGDGSFQTSSQTDTETIQNVPVEVYYDKENLYVSGVPDTVTVTISGPRSIVQNTRAQQDFKVYADLRNASIGEQNVKLQVKDISERLKVTIRS</sequence>
<dbReference type="PATRIC" id="fig|1265822.4.peg.1041"/>
<feature type="chain" id="PRO_5004893286" description="YbbR family protein" evidence="1">
    <location>
        <begin position="30"/>
        <end position="125"/>
    </location>
</feature>
<evidence type="ECO:0008006" key="4">
    <source>
        <dbReference type="Google" id="ProtNLM"/>
    </source>
</evidence>
<protein>
    <recommendedName>
        <fullName evidence="4">YbbR family protein</fullName>
    </recommendedName>
</protein>
<evidence type="ECO:0000313" key="3">
    <source>
        <dbReference type="Proteomes" id="UP000019241"/>
    </source>
</evidence>
<gene>
    <name evidence="2" type="ORF">MCOL2_05123</name>
</gene>
<dbReference type="EMBL" id="AODM01000014">
    <property type="protein sequence ID" value="EUJ60356.1"/>
    <property type="molecule type" value="Genomic_DNA"/>
</dbReference>
<keyword evidence="1" id="KW-0732">Signal</keyword>
<dbReference type="PANTHER" id="PTHR37804">
    <property type="entry name" value="CDAA REGULATORY PROTEIN CDAR"/>
    <property type="match status" value="1"/>
</dbReference>
<organism evidence="2 3">
    <name type="scientific">Listeria fleischmannii FSL S10-1203</name>
    <dbReference type="NCBI Taxonomy" id="1265822"/>
    <lineage>
        <taxon>Bacteria</taxon>
        <taxon>Bacillati</taxon>
        <taxon>Bacillota</taxon>
        <taxon>Bacilli</taxon>
        <taxon>Bacillales</taxon>
        <taxon>Listeriaceae</taxon>
        <taxon>Listeria</taxon>
    </lineage>
</organism>
<dbReference type="InterPro" id="IPR012505">
    <property type="entry name" value="YbbR"/>
</dbReference>
<dbReference type="InterPro" id="IPR053154">
    <property type="entry name" value="c-di-AMP_regulator"/>
</dbReference>
<dbReference type="PANTHER" id="PTHR37804:SF1">
    <property type="entry name" value="CDAA REGULATORY PROTEIN CDAR"/>
    <property type="match status" value="1"/>
</dbReference>
<evidence type="ECO:0000313" key="2">
    <source>
        <dbReference type="EMBL" id="EUJ60356.1"/>
    </source>
</evidence>
<evidence type="ECO:0000256" key="1">
    <source>
        <dbReference type="SAM" id="SignalP"/>
    </source>
</evidence>
<comment type="caution">
    <text evidence="2">The sequence shown here is derived from an EMBL/GenBank/DDBJ whole genome shotgun (WGS) entry which is preliminary data.</text>
</comment>
<dbReference type="Gene3D" id="2.170.120.30">
    <property type="match status" value="1"/>
</dbReference>